<protein>
    <submittedName>
        <fullName evidence="1">TrfA family protein</fullName>
    </submittedName>
</protein>
<dbReference type="Proteomes" id="UP000215633">
    <property type="component" value="Unassembled WGS sequence"/>
</dbReference>
<keyword evidence="2" id="KW-1185">Reference proteome</keyword>
<gene>
    <name evidence="1" type="ORF">CAL24_19155</name>
</gene>
<evidence type="ECO:0000313" key="1">
    <source>
        <dbReference type="EMBL" id="OZI72422.1"/>
    </source>
</evidence>
<dbReference type="InterPro" id="IPR010751">
    <property type="entry name" value="TrfA"/>
</dbReference>
<evidence type="ECO:0000313" key="2">
    <source>
        <dbReference type="Proteomes" id="UP000215633"/>
    </source>
</evidence>
<sequence length="322" mass="36751">MARTEGRCRPRCQQQRCLSLIAAIPQARRQGSMMRSLGKAAALDGQIDRLRRSAYLSSRGISPTGQFQLDLIFPNSMENRDDLRHIPNDYARSSLFTVGNKRVPRRAFMHETLFHYNEHISILYTGIELRAEDDELVWLQILNYAQKVALGEPFEFSVKNLVADVGWHKNGRYYDKARECISRLKASEVLALNSKAYGRSGAISLIQNYIVLNDEHGKPTHYRVWMNPNLIYLFAGNTFTSHSWTAYRGLSPVARRLADYIESHRHPYPLALTRFRAMCGSNNKDIADWRRTVRKACAEVQAAQIAKIAFLSSDDYICCGDG</sequence>
<dbReference type="EMBL" id="NEVT01000008">
    <property type="protein sequence ID" value="OZI72422.1"/>
    <property type="molecule type" value="Genomic_DNA"/>
</dbReference>
<comment type="caution">
    <text evidence="1">The sequence shown here is derived from an EMBL/GenBank/DDBJ whole genome shotgun (WGS) entry which is preliminary data.</text>
</comment>
<organism evidence="1 2">
    <name type="scientific">Bordetella genomosp. 2</name>
    <dbReference type="NCBI Taxonomy" id="1983456"/>
    <lineage>
        <taxon>Bacteria</taxon>
        <taxon>Pseudomonadati</taxon>
        <taxon>Pseudomonadota</taxon>
        <taxon>Betaproteobacteria</taxon>
        <taxon>Burkholderiales</taxon>
        <taxon>Alcaligenaceae</taxon>
        <taxon>Bordetella</taxon>
    </lineage>
</organism>
<accession>A0A261VFT6</accession>
<proteinExistence type="predicted"/>
<reference evidence="2" key="1">
    <citation type="submission" date="2017-05" db="EMBL/GenBank/DDBJ databases">
        <title>Complete and WGS of Bordetella genogroups.</title>
        <authorList>
            <person name="Spilker T."/>
            <person name="Lipuma J."/>
        </authorList>
    </citation>
    <scope>NUCLEOTIDE SEQUENCE [LARGE SCALE GENOMIC DNA]</scope>
    <source>
        <strain evidence="2">AU8256</strain>
    </source>
</reference>
<dbReference type="AlphaFoldDB" id="A0A261VFT6"/>
<dbReference type="Pfam" id="PF07042">
    <property type="entry name" value="TrfA"/>
    <property type="match status" value="1"/>
</dbReference>
<name>A0A261VFT6_9BORD</name>